<feature type="domain" description="ATP-grasp" evidence="2">
    <location>
        <begin position="116"/>
        <end position="315"/>
    </location>
</feature>
<dbReference type="GO" id="GO:0005524">
    <property type="term" value="F:ATP binding"/>
    <property type="evidence" value="ECO:0007669"/>
    <property type="project" value="UniProtKB-UniRule"/>
</dbReference>
<keyword evidence="1" id="KW-0067">ATP-binding</keyword>
<name>A0A6A5W223_9PLEO</name>
<dbReference type="SUPFAM" id="SSF56059">
    <property type="entry name" value="Glutathione synthetase ATP-binding domain-like"/>
    <property type="match status" value="1"/>
</dbReference>
<dbReference type="AlphaFoldDB" id="A0A6A5W223"/>
<dbReference type="InterPro" id="IPR011761">
    <property type="entry name" value="ATP-grasp"/>
</dbReference>
<dbReference type="OrthoDB" id="186626at2759"/>
<dbReference type="EMBL" id="ML977647">
    <property type="protein sequence ID" value="KAF1995038.1"/>
    <property type="molecule type" value="Genomic_DNA"/>
</dbReference>
<gene>
    <name evidence="3" type="ORF">P154DRAFT_446391</name>
</gene>
<accession>A0A6A5W223</accession>
<dbReference type="PROSITE" id="PS50975">
    <property type="entry name" value="ATP_GRASP"/>
    <property type="match status" value="1"/>
</dbReference>
<sequence>MTKGLFLVRTMYIGGCRVIGADFDLTKNFQCGRFSNALSRFVALKKPSKESADGYINQVLGLILDEHVDLWIPCSGVATAIEDAQLAKAIKKHTECRVFQCEEDVVEALDDKLKFMQKTSELGLASLKWLALCDEVDIRDIVDKIRCGNQDLRYMIKSASMDDATRGLLPLLSARDPDKVERILGNLKFSNRQQWLLQEYLPSGEEYCTHALIINGTVRAFTACPSASVLMHYKQLPISSMLYKQMLKFTQEYAAGLGKITGHMSFDFLIRYQDTVDGHIATLAPIECNPRCHTATVLFEGMESELAQVYLEVVHGNKTGGAILHPQSSSEVGYYWMAHDLVVAVSAFFDHFNSDRLSRAVSVKRVLDSIYHGLAWRDPTFQWWDPLPWFVLNHLYWPWVLVKAALNGVRWKQLNVSTTKMFEM</sequence>
<keyword evidence="1" id="KW-0547">Nucleotide-binding</keyword>
<dbReference type="GO" id="GO:0046872">
    <property type="term" value="F:metal ion binding"/>
    <property type="evidence" value="ECO:0007669"/>
    <property type="project" value="InterPro"/>
</dbReference>
<proteinExistence type="predicted"/>
<evidence type="ECO:0000259" key="2">
    <source>
        <dbReference type="PROSITE" id="PS50975"/>
    </source>
</evidence>
<dbReference type="Proteomes" id="UP000799779">
    <property type="component" value="Unassembled WGS sequence"/>
</dbReference>
<keyword evidence="4" id="KW-1185">Reference proteome</keyword>
<organism evidence="3 4">
    <name type="scientific">Amniculicola lignicola CBS 123094</name>
    <dbReference type="NCBI Taxonomy" id="1392246"/>
    <lineage>
        <taxon>Eukaryota</taxon>
        <taxon>Fungi</taxon>
        <taxon>Dikarya</taxon>
        <taxon>Ascomycota</taxon>
        <taxon>Pezizomycotina</taxon>
        <taxon>Dothideomycetes</taxon>
        <taxon>Pleosporomycetidae</taxon>
        <taxon>Pleosporales</taxon>
        <taxon>Amniculicolaceae</taxon>
        <taxon>Amniculicola</taxon>
    </lineage>
</organism>
<evidence type="ECO:0000313" key="3">
    <source>
        <dbReference type="EMBL" id="KAF1995038.1"/>
    </source>
</evidence>
<evidence type="ECO:0000256" key="1">
    <source>
        <dbReference type="PROSITE-ProRule" id="PRU00409"/>
    </source>
</evidence>
<evidence type="ECO:0000313" key="4">
    <source>
        <dbReference type="Proteomes" id="UP000799779"/>
    </source>
</evidence>
<reference evidence="3" key="1">
    <citation type="journal article" date="2020" name="Stud. Mycol.">
        <title>101 Dothideomycetes genomes: a test case for predicting lifestyles and emergence of pathogens.</title>
        <authorList>
            <person name="Haridas S."/>
            <person name="Albert R."/>
            <person name="Binder M."/>
            <person name="Bloem J."/>
            <person name="Labutti K."/>
            <person name="Salamov A."/>
            <person name="Andreopoulos B."/>
            <person name="Baker S."/>
            <person name="Barry K."/>
            <person name="Bills G."/>
            <person name="Bluhm B."/>
            <person name="Cannon C."/>
            <person name="Castanera R."/>
            <person name="Culley D."/>
            <person name="Daum C."/>
            <person name="Ezra D."/>
            <person name="Gonzalez J."/>
            <person name="Henrissat B."/>
            <person name="Kuo A."/>
            <person name="Liang C."/>
            <person name="Lipzen A."/>
            <person name="Lutzoni F."/>
            <person name="Magnuson J."/>
            <person name="Mondo S."/>
            <person name="Nolan M."/>
            <person name="Ohm R."/>
            <person name="Pangilinan J."/>
            <person name="Park H.-J."/>
            <person name="Ramirez L."/>
            <person name="Alfaro M."/>
            <person name="Sun H."/>
            <person name="Tritt A."/>
            <person name="Yoshinaga Y."/>
            <person name="Zwiers L.-H."/>
            <person name="Turgeon B."/>
            <person name="Goodwin S."/>
            <person name="Spatafora J."/>
            <person name="Crous P."/>
            <person name="Grigoriev I."/>
        </authorList>
    </citation>
    <scope>NUCLEOTIDE SEQUENCE</scope>
    <source>
        <strain evidence="3">CBS 123094</strain>
    </source>
</reference>
<protein>
    <recommendedName>
        <fullName evidence="2">ATP-grasp domain-containing protein</fullName>
    </recommendedName>
</protein>